<dbReference type="CDD" id="cd17330">
    <property type="entry name" value="MFS_SLC46_TetA_like"/>
    <property type="match status" value="1"/>
</dbReference>
<feature type="transmembrane region" description="Helical" evidence="7">
    <location>
        <begin position="465"/>
        <end position="485"/>
    </location>
</feature>
<feature type="compositionally biased region" description="Acidic residues" evidence="6">
    <location>
        <begin position="52"/>
        <end position="63"/>
    </location>
</feature>
<keyword evidence="10" id="KW-1185">Reference proteome</keyword>
<evidence type="ECO:0000313" key="10">
    <source>
        <dbReference type="Proteomes" id="UP001140560"/>
    </source>
</evidence>
<dbReference type="GO" id="GO:0016020">
    <property type="term" value="C:membrane"/>
    <property type="evidence" value="ECO:0007669"/>
    <property type="project" value="UniProtKB-SubCell"/>
</dbReference>
<comment type="caution">
    <text evidence="9">The sequence shown here is derived from an EMBL/GenBank/DDBJ whole genome shotgun (WGS) entry which is preliminary data.</text>
</comment>
<dbReference type="InterPro" id="IPR001958">
    <property type="entry name" value="Tet-R_TetA/multi-R_MdtG-like"/>
</dbReference>
<feature type="transmembrane region" description="Helical" evidence="7">
    <location>
        <begin position="330"/>
        <end position="350"/>
    </location>
</feature>
<sequence length="501" mass="54361">MSKRSASNHDRHAITTTASDETTPLLTSVEPTPLAEPVDASLHQPPNGSAEDASEVQEDEEEDIPLPKTQIFLLCLTRVVEPIAFFSIFPYINFMIENVGDIPKEDVGFYSGLIESLFSATQMCVMIFWGKASDRWGRKPILVTSLFGIAIATTLFGLSQSLWQMILARCFAGVFAGTVVTVRAMLSENSTKKTQARAFSYFAFAGNLGILTGPLIGGVLERPADKYSSTFGKIKFFHDYPYALPNMVTSIIAISAALTTILFTLHIHHSNKKANEHTMSAWQIIRYPGVTPVLLIYNYVMLLAFTFTAVYPVFQYTPISLGGLSFSPELIAGFTGISGASQAAWLLLVFPFLHRKFGTGKILLWCALAWPVFFAVGPVLNLELRYGKKALFWASAPPALVLGSGVAMAFTAMQLALNDIAPSHVTLGTLNAISLALTSGLRAVAPALATSVYAIGVKYHILGGQLFWLCNVILAIGLLGALRWLPAKARGVVKRQQNGSA</sequence>
<feature type="transmembrane region" description="Helical" evidence="7">
    <location>
        <begin position="107"/>
        <end position="129"/>
    </location>
</feature>
<keyword evidence="4 7" id="KW-1133">Transmembrane helix</keyword>
<feature type="transmembrane region" description="Helical" evidence="7">
    <location>
        <begin position="166"/>
        <end position="186"/>
    </location>
</feature>
<feature type="transmembrane region" description="Helical" evidence="7">
    <location>
        <begin position="284"/>
        <end position="310"/>
    </location>
</feature>
<feature type="compositionally biased region" description="Polar residues" evidence="6">
    <location>
        <begin position="14"/>
        <end position="30"/>
    </location>
</feature>
<feature type="domain" description="Major facilitator superfamily (MFS) profile" evidence="8">
    <location>
        <begin position="70"/>
        <end position="489"/>
    </location>
</feature>
<dbReference type="InterPro" id="IPR011701">
    <property type="entry name" value="MFS"/>
</dbReference>
<evidence type="ECO:0000256" key="3">
    <source>
        <dbReference type="ARBA" id="ARBA00022692"/>
    </source>
</evidence>
<feature type="transmembrane region" description="Helical" evidence="7">
    <location>
        <begin position="425"/>
        <end position="445"/>
    </location>
</feature>
<dbReference type="Gene3D" id="1.20.1250.20">
    <property type="entry name" value="MFS general substrate transporter like domains"/>
    <property type="match status" value="1"/>
</dbReference>
<keyword evidence="3 7" id="KW-0812">Transmembrane</keyword>
<feature type="transmembrane region" description="Helical" evidence="7">
    <location>
        <begin position="362"/>
        <end position="380"/>
    </location>
</feature>
<protein>
    <recommendedName>
        <fullName evidence="8">Major facilitator superfamily (MFS) profile domain-containing protein</fullName>
    </recommendedName>
</protein>
<dbReference type="PRINTS" id="PR01035">
    <property type="entry name" value="TCRTETA"/>
</dbReference>
<dbReference type="PANTHER" id="PTHR23504:SF3">
    <property type="entry name" value="MAJOR FACILITATOR SUPERFAMILY (MFS) PROFILE DOMAIN-CONTAINING PROTEIN"/>
    <property type="match status" value="1"/>
</dbReference>
<dbReference type="InterPro" id="IPR020846">
    <property type="entry name" value="MFS_dom"/>
</dbReference>
<feature type="transmembrane region" description="Helical" evidence="7">
    <location>
        <begin position="141"/>
        <end position="160"/>
    </location>
</feature>
<name>A0A9W8Y9S8_9PLEO</name>
<organism evidence="9 10">
    <name type="scientific">Neocucurbitaria cava</name>
    <dbReference type="NCBI Taxonomy" id="798079"/>
    <lineage>
        <taxon>Eukaryota</taxon>
        <taxon>Fungi</taxon>
        <taxon>Dikarya</taxon>
        <taxon>Ascomycota</taxon>
        <taxon>Pezizomycotina</taxon>
        <taxon>Dothideomycetes</taxon>
        <taxon>Pleosporomycetidae</taxon>
        <taxon>Pleosporales</taxon>
        <taxon>Pleosporineae</taxon>
        <taxon>Cucurbitariaceae</taxon>
        <taxon>Neocucurbitaria</taxon>
    </lineage>
</organism>
<feature type="transmembrane region" description="Helical" evidence="7">
    <location>
        <begin position="392"/>
        <end position="413"/>
    </location>
</feature>
<evidence type="ECO:0000259" key="8">
    <source>
        <dbReference type="PROSITE" id="PS50850"/>
    </source>
</evidence>
<evidence type="ECO:0000313" key="9">
    <source>
        <dbReference type="EMBL" id="KAJ4369708.1"/>
    </source>
</evidence>
<evidence type="ECO:0000256" key="2">
    <source>
        <dbReference type="ARBA" id="ARBA00022448"/>
    </source>
</evidence>
<feature type="transmembrane region" description="Helical" evidence="7">
    <location>
        <begin position="240"/>
        <end position="263"/>
    </location>
</feature>
<keyword evidence="2" id="KW-0813">Transport</keyword>
<feature type="transmembrane region" description="Helical" evidence="7">
    <location>
        <begin position="71"/>
        <end position="92"/>
    </location>
</feature>
<keyword evidence="5 7" id="KW-0472">Membrane</keyword>
<dbReference type="PROSITE" id="PS50850">
    <property type="entry name" value="MFS"/>
    <property type="match status" value="1"/>
</dbReference>
<dbReference type="SUPFAM" id="SSF103473">
    <property type="entry name" value="MFS general substrate transporter"/>
    <property type="match status" value="1"/>
</dbReference>
<evidence type="ECO:0000256" key="4">
    <source>
        <dbReference type="ARBA" id="ARBA00022989"/>
    </source>
</evidence>
<dbReference type="OrthoDB" id="419616at2759"/>
<evidence type="ECO:0000256" key="1">
    <source>
        <dbReference type="ARBA" id="ARBA00004141"/>
    </source>
</evidence>
<dbReference type="GO" id="GO:0022857">
    <property type="term" value="F:transmembrane transporter activity"/>
    <property type="evidence" value="ECO:0007669"/>
    <property type="project" value="InterPro"/>
</dbReference>
<dbReference type="Proteomes" id="UP001140560">
    <property type="component" value="Unassembled WGS sequence"/>
</dbReference>
<feature type="transmembrane region" description="Helical" evidence="7">
    <location>
        <begin position="198"/>
        <end position="220"/>
    </location>
</feature>
<dbReference type="AlphaFoldDB" id="A0A9W8Y9S8"/>
<accession>A0A9W8Y9S8</accession>
<proteinExistence type="predicted"/>
<evidence type="ECO:0000256" key="7">
    <source>
        <dbReference type="SAM" id="Phobius"/>
    </source>
</evidence>
<reference evidence="9" key="1">
    <citation type="submission" date="2022-10" db="EMBL/GenBank/DDBJ databases">
        <title>Tapping the CABI collections for fungal endophytes: first genome assemblies for Collariella, Neodidymelliopsis, Ascochyta clinopodiicola, Didymella pomorum, Didymosphaeria variabile, Neocosmospora piperis and Neocucurbitaria cava.</title>
        <authorList>
            <person name="Hill R."/>
        </authorList>
    </citation>
    <scope>NUCLEOTIDE SEQUENCE</scope>
    <source>
        <strain evidence="9">IMI 356814</strain>
    </source>
</reference>
<dbReference type="PANTHER" id="PTHR23504">
    <property type="entry name" value="MAJOR FACILITATOR SUPERFAMILY DOMAIN-CONTAINING PROTEIN 10"/>
    <property type="match status" value="1"/>
</dbReference>
<dbReference type="InterPro" id="IPR036259">
    <property type="entry name" value="MFS_trans_sf"/>
</dbReference>
<gene>
    <name evidence="9" type="ORF">N0V83_005471</name>
</gene>
<dbReference type="EMBL" id="JAPEUY010000009">
    <property type="protein sequence ID" value="KAJ4369708.1"/>
    <property type="molecule type" value="Genomic_DNA"/>
</dbReference>
<feature type="region of interest" description="Disordered" evidence="6">
    <location>
        <begin position="1"/>
        <end position="63"/>
    </location>
</feature>
<evidence type="ECO:0000256" key="6">
    <source>
        <dbReference type="SAM" id="MobiDB-lite"/>
    </source>
</evidence>
<comment type="subcellular location">
    <subcellularLocation>
        <location evidence="1">Membrane</location>
        <topology evidence="1">Multi-pass membrane protein</topology>
    </subcellularLocation>
</comment>
<dbReference type="Pfam" id="PF07690">
    <property type="entry name" value="MFS_1"/>
    <property type="match status" value="1"/>
</dbReference>
<evidence type="ECO:0000256" key="5">
    <source>
        <dbReference type="ARBA" id="ARBA00023136"/>
    </source>
</evidence>